<evidence type="ECO:0000313" key="9">
    <source>
        <dbReference type="Proteomes" id="UP000886653"/>
    </source>
</evidence>
<dbReference type="AlphaFoldDB" id="A0A9P6NE07"/>
<evidence type="ECO:0000313" key="8">
    <source>
        <dbReference type="EMBL" id="KAG0142010.1"/>
    </source>
</evidence>
<evidence type="ECO:0000256" key="5">
    <source>
        <dbReference type="ARBA" id="ARBA00023242"/>
    </source>
</evidence>
<proteinExistence type="inferred from homology"/>
<comment type="caution">
    <text evidence="8">The sequence shown here is derived from an EMBL/GenBank/DDBJ whole genome shotgun (WGS) entry which is preliminary data.</text>
</comment>
<feature type="region of interest" description="Disordered" evidence="6">
    <location>
        <begin position="296"/>
        <end position="340"/>
    </location>
</feature>
<dbReference type="GO" id="GO:0071013">
    <property type="term" value="C:catalytic step 2 spliceosome"/>
    <property type="evidence" value="ECO:0007669"/>
    <property type="project" value="TreeGrafter"/>
</dbReference>
<dbReference type="InterPro" id="IPR003107">
    <property type="entry name" value="HAT"/>
</dbReference>
<feature type="region of interest" description="Disordered" evidence="6">
    <location>
        <begin position="111"/>
        <end position="157"/>
    </location>
</feature>
<feature type="domain" description="Pre-mRNA-splicing factor Syf1/CRNKL1-like C-terminal HAT-repeats" evidence="7">
    <location>
        <begin position="793"/>
        <end position="1094"/>
    </location>
</feature>
<evidence type="ECO:0000256" key="4">
    <source>
        <dbReference type="ARBA" id="ARBA00022737"/>
    </source>
</evidence>
<sequence>MDNAPWFDSFPSDHPPPNSGEVLAPSFDSFPDLFPTATGSSNSTISDCKSKSDKRKHDGSQVTKKRAKKVLDQPTSSRVQVADEIPGLISDPADNFLNSLNLEFNHQTAASKGSILKVEKSKRSKAKSTGESSRSKRRTIDEEPQPSKLPAPSLYSDPQQKKTFYIDVREDTFNLHHRRPDKSKVPNYRRIGAGCVLGVHHRWRITLDSAYRGDGLRLSEEGRRKAISISDQATLHLLNDKNLKRIVIPKPSQSTQPSLPGPAENFISIRERVQRNGHKSPPPKSESEYRSIFEEPGADDLDSDDDAIDHLPPDEDGGESVLESLNKRKGELERRTREEPGDSEAWLALVSLQDEMKERGMVGLRSKQADVDPDSVRKHVQGTSDLKLSYLNKALQVKSNQHNEALLLAYMRAYCDQPDVDCSREWRKILDSHPGVTALWVAYVDWRQTDAGSMNVSGMVEVYEELIDRLVTRAEDGKSSTGDVNDYEQTLVYLFHRCCVMLKQAGFHERAVAAFQALMELNFLGPENVTQTTSELLEDFESFWDSEAPRVGEPGSIGWSRYPPGADVQPPPPSVLENSDSNLDSSSRGAWQEAESRTIGPARTSDSDSDEDPFRCVLSDDIRNLLFRVSTSDSWQALLYSFLSFLGVGLPPPDVDTNVPFFTDPFLSFEISDATDRQALFWPKIEPVVKVDINGLRESVSAIRNPLNTPFRVFPSDQRQLFSDPSKWFSSFNPKASEIPFIRNALSLLRTSPKLKQDIYFTLCVIAFEARVDLASAIKMTKRVLSEDQSCLLLWDTYARLCLLKGKAKAARDVYVKTLSMVEEDRQDLILVWYAWAEMEFELSNFGLATRILARAMKCMDDGPALLVANITQQLTAAVLLRTRRAFTSRISSSFHQDVPRDMLRQRVSDATAYAALQYVTESFESACEVFDTALKAAEDLNSPAEVEELWMNYSRMIYRHIREHRSYRPIEVRKILKQAVERFQNNSVFLSLFAFNESKMKIDNETRRLIEATLLRNEASVTANSWLFAIWVEMHMNVTGFNQVAVRRLFERALLNQRTRSSLQLWRLYIEFEIRNGNYLRAKSIITRSHAVCPWVKDLYLLPFSPTLSTVYKDLSDQRRMLRLCDEKGIRIKDRSIFKTLEDIAKEMARQEDEVDDAADEAERKELEERQRLLPY</sequence>
<feature type="compositionally biased region" description="Acidic residues" evidence="6">
    <location>
        <begin position="296"/>
        <end position="307"/>
    </location>
</feature>
<feature type="compositionally biased region" description="Polar residues" evidence="6">
    <location>
        <begin position="37"/>
        <end position="47"/>
    </location>
</feature>
<dbReference type="InterPro" id="IPR011990">
    <property type="entry name" value="TPR-like_helical_dom_sf"/>
</dbReference>
<dbReference type="Pfam" id="PF23231">
    <property type="entry name" value="HAT_Syf1_CNRKL1_C"/>
    <property type="match status" value="1"/>
</dbReference>
<dbReference type="GO" id="GO:0031048">
    <property type="term" value="P:regulatory ncRNA-mediated heterochromatin formation"/>
    <property type="evidence" value="ECO:0007669"/>
    <property type="project" value="TreeGrafter"/>
</dbReference>
<feature type="compositionally biased region" description="Basic and acidic residues" evidence="6">
    <location>
        <begin position="48"/>
        <end position="59"/>
    </location>
</feature>
<name>A0A9P6NE07_9BASI</name>
<dbReference type="OrthoDB" id="297219at2759"/>
<feature type="compositionally biased region" description="Basic and acidic residues" evidence="6">
    <location>
        <begin position="325"/>
        <end position="340"/>
    </location>
</feature>
<dbReference type="InterPro" id="IPR055430">
    <property type="entry name" value="HAT_Syf1_CNRKL1_C"/>
</dbReference>
<feature type="compositionally biased region" description="Basic and acidic residues" evidence="6">
    <location>
        <begin position="1162"/>
        <end position="1177"/>
    </location>
</feature>
<evidence type="ECO:0000256" key="6">
    <source>
        <dbReference type="SAM" id="MobiDB-lite"/>
    </source>
</evidence>
<dbReference type="PANTHER" id="PTHR13471:SF0">
    <property type="entry name" value="NUCLEAR EXOSOME REGULATOR NRDE2"/>
    <property type="match status" value="1"/>
</dbReference>
<dbReference type="EMBL" id="MU167363">
    <property type="protein sequence ID" value="KAG0142010.1"/>
    <property type="molecule type" value="Genomic_DNA"/>
</dbReference>
<dbReference type="Gene3D" id="1.25.40.10">
    <property type="entry name" value="Tetratricopeptide repeat domain"/>
    <property type="match status" value="2"/>
</dbReference>
<gene>
    <name evidence="8" type="ORF">CROQUDRAFT_82655</name>
</gene>
<feature type="region of interest" description="Disordered" evidence="6">
    <location>
        <begin position="554"/>
        <end position="613"/>
    </location>
</feature>
<organism evidence="8 9">
    <name type="scientific">Cronartium quercuum f. sp. fusiforme G11</name>
    <dbReference type="NCBI Taxonomy" id="708437"/>
    <lineage>
        <taxon>Eukaryota</taxon>
        <taxon>Fungi</taxon>
        <taxon>Dikarya</taxon>
        <taxon>Basidiomycota</taxon>
        <taxon>Pucciniomycotina</taxon>
        <taxon>Pucciniomycetes</taxon>
        <taxon>Pucciniales</taxon>
        <taxon>Coleosporiaceae</taxon>
        <taxon>Cronartium</taxon>
    </lineage>
</organism>
<evidence type="ECO:0000259" key="7">
    <source>
        <dbReference type="Pfam" id="PF23231"/>
    </source>
</evidence>
<dbReference type="GO" id="GO:1902369">
    <property type="term" value="P:negative regulation of RNA catabolic process"/>
    <property type="evidence" value="ECO:0007669"/>
    <property type="project" value="TreeGrafter"/>
</dbReference>
<keyword evidence="9" id="KW-1185">Reference proteome</keyword>
<dbReference type="SUPFAM" id="SSF48452">
    <property type="entry name" value="TPR-like"/>
    <property type="match status" value="2"/>
</dbReference>
<evidence type="ECO:0000256" key="3">
    <source>
        <dbReference type="ARBA" id="ARBA00011524"/>
    </source>
</evidence>
<dbReference type="Proteomes" id="UP000886653">
    <property type="component" value="Unassembled WGS sequence"/>
</dbReference>
<reference evidence="8" key="1">
    <citation type="submission" date="2013-11" db="EMBL/GenBank/DDBJ databases">
        <title>Genome sequence of the fusiform rust pathogen reveals effectors for host alternation and coevolution with pine.</title>
        <authorList>
            <consortium name="DOE Joint Genome Institute"/>
            <person name="Smith K."/>
            <person name="Pendleton A."/>
            <person name="Kubisiak T."/>
            <person name="Anderson C."/>
            <person name="Salamov A."/>
            <person name="Aerts A."/>
            <person name="Riley R."/>
            <person name="Clum A."/>
            <person name="Lindquist E."/>
            <person name="Ence D."/>
            <person name="Campbell M."/>
            <person name="Kronenberg Z."/>
            <person name="Feau N."/>
            <person name="Dhillon B."/>
            <person name="Hamelin R."/>
            <person name="Burleigh J."/>
            <person name="Smith J."/>
            <person name="Yandell M."/>
            <person name="Nelson C."/>
            <person name="Grigoriev I."/>
            <person name="Davis J."/>
        </authorList>
    </citation>
    <scope>NUCLEOTIDE SEQUENCE</scope>
    <source>
        <strain evidence="8">G11</strain>
    </source>
</reference>
<dbReference type="SMART" id="SM00386">
    <property type="entry name" value="HAT"/>
    <property type="match status" value="4"/>
</dbReference>
<dbReference type="Pfam" id="PF08424">
    <property type="entry name" value="NRDE-2"/>
    <property type="match status" value="1"/>
</dbReference>
<dbReference type="InterPro" id="IPR013633">
    <property type="entry name" value="NRDE-2"/>
</dbReference>
<dbReference type="PANTHER" id="PTHR13471">
    <property type="entry name" value="TETRATRICOPEPTIDE-LIKE HELICAL"/>
    <property type="match status" value="1"/>
</dbReference>
<feature type="compositionally biased region" description="Low complexity" evidence="6">
    <location>
        <begin position="575"/>
        <end position="587"/>
    </location>
</feature>
<feature type="region of interest" description="Disordered" evidence="6">
    <location>
        <begin position="1"/>
        <end position="84"/>
    </location>
</feature>
<protein>
    <recommendedName>
        <fullName evidence="7">Pre-mRNA-splicing factor Syf1/CRNKL1-like C-terminal HAT-repeats domain-containing protein</fullName>
    </recommendedName>
</protein>
<evidence type="ECO:0000256" key="2">
    <source>
        <dbReference type="ARBA" id="ARBA00009265"/>
    </source>
</evidence>
<evidence type="ECO:0000256" key="1">
    <source>
        <dbReference type="ARBA" id="ARBA00004123"/>
    </source>
</evidence>
<comment type="subunit">
    <text evidence="3">Associated with the spliceosome.</text>
</comment>
<comment type="similarity">
    <text evidence="2">Belongs to the NRDE2 family.</text>
</comment>
<feature type="region of interest" description="Disordered" evidence="6">
    <location>
        <begin position="1153"/>
        <end position="1177"/>
    </location>
</feature>
<keyword evidence="5" id="KW-0539">Nucleus</keyword>
<dbReference type="GO" id="GO:0006396">
    <property type="term" value="P:RNA processing"/>
    <property type="evidence" value="ECO:0007669"/>
    <property type="project" value="InterPro"/>
</dbReference>
<keyword evidence="4" id="KW-0677">Repeat</keyword>
<accession>A0A9P6NE07</accession>
<comment type="subcellular location">
    <subcellularLocation>
        <location evidence="1">Nucleus</location>
    </subcellularLocation>
</comment>